<feature type="transmembrane region" description="Helical" evidence="2">
    <location>
        <begin position="111"/>
        <end position="131"/>
    </location>
</feature>
<evidence type="ECO:0000256" key="2">
    <source>
        <dbReference type="SAM" id="Phobius"/>
    </source>
</evidence>
<keyword evidence="2" id="KW-0812">Transmembrane</keyword>
<feature type="region of interest" description="Disordered" evidence="1">
    <location>
        <begin position="1"/>
        <end position="71"/>
    </location>
</feature>
<proteinExistence type="predicted"/>
<gene>
    <name evidence="3" type="ORF">K8F61_11335</name>
</gene>
<dbReference type="Pfam" id="PF11209">
    <property type="entry name" value="LmeA"/>
    <property type="match status" value="1"/>
</dbReference>
<feature type="region of interest" description="Disordered" evidence="1">
    <location>
        <begin position="84"/>
        <end position="103"/>
    </location>
</feature>
<keyword evidence="2" id="KW-0472">Membrane</keyword>
<reference evidence="3 4" key="1">
    <citation type="submission" date="2023-01" db="EMBL/GenBank/DDBJ databases">
        <title>Characterization of estradiol degrading bacteria Microbacterium sp. MZT7 and reveal degrading genes through genome analysis.</title>
        <authorList>
            <person name="Hao P."/>
            <person name="Gao Y."/>
        </authorList>
    </citation>
    <scope>NUCLEOTIDE SEQUENCE [LARGE SCALE GENOMIC DNA]</scope>
    <source>
        <strain evidence="3 4">MZT7</strain>
    </source>
</reference>
<dbReference type="EMBL" id="CP082781">
    <property type="protein sequence ID" value="UGS25281.1"/>
    <property type="molecule type" value="Genomic_DNA"/>
</dbReference>
<keyword evidence="2" id="KW-1133">Transmembrane helix</keyword>
<evidence type="ECO:0000313" key="3">
    <source>
        <dbReference type="EMBL" id="UGS25281.1"/>
    </source>
</evidence>
<organism evidence="3 4">
    <name type="scientific">Microbacterium resistens</name>
    <dbReference type="NCBI Taxonomy" id="156977"/>
    <lineage>
        <taxon>Bacteria</taxon>
        <taxon>Bacillati</taxon>
        <taxon>Actinomycetota</taxon>
        <taxon>Actinomycetes</taxon>
        <taxon>Micrococcales</taxon>
        <taxon>Microbacteriaceae</taxon>
        <taxon>Microbacterium</taxon>
    </lineage>
</organism>
<sequence>MMAPHEPRIPEAHGAEGQDAPTAPIEMRADGRPAIDDAARSDAPAPRREDETPTLEIPVQAPAQTSPPTRSQQYVVEGGGALFAPEQTPVSDPGAGAPVPVPRRRRRRGPVIAAASLLLLAGLAAGGWFFGESWAEGEVVRTAQQEARAALGLPDDHPVDVEVPTPVLPQYLAGALSALDIAVADVPVGGVRGDLTMHAENVAVRGETTMGDARAEVSLSPDAARQLLATSSGLPTVGLELTPPGVRVSLDPGLFDSGVDVDVDLSPSVGSGELLLSPQAFSVGGADMSADLVRDRFGDYAEPMLSPRSVCLAAALPRAFTLTAVAVDDAGLTARFDVDGAIAENEALRAPGAC</sequence>
<feature type="compositionally biased region" description="Basic and acidic residues" evidence="1">
    <location>
        <begin position="27"/>
        <end position="51"/>
    </location>
</feature>
<name>A0ABY3RNG8_9MICO</name>
<feature type="compositionally biased region" description="Basic and acidic residues" evidence="1">
    <location>
        <begin position="1"/>
        <end position="16"/>
    </location>
</feature>
<evidence type="ECO:0000256" key="1">
    <source>
        <dbReference type="SAM" id="MobiDB-lite"/>
    </source>
</evidence>
<accession>A0ABY3RNG8</accession>
<dbReference type="Proteomes" id="UP001199642">
    <property type="component" value="Chromosome"/>
</dbReference>
<feature type="compositionally biased region" description="Polar residues" evidence="1">
    <location>
        <begin position="62"/>
        <end position="71"/>
    </location>
</feature>
<keyword evidence="4" id="KW-1185">Reference proteome</keyword>
<protein>
    <submittedName>
        <fullName evidence="3">DUF2993 domain-containing protein</fullName>
    </submittedName>
</protein>
<dbReference type="RefSeq" id="WP_231819188.1">
    <property type="nucleotide sequence ID" value="NZ_CP082781.1"/>
</dbReference>
<evidence type="ECO:0000313" key="4">
    <source>
        <dbReference type="Proteomes" id="UP001199642"/>
    </source>
</evidence>
<dbReference type="InterPro" id="IPR021373">
    <property type="entry name" value="DUF2993"/>
</dbReference>